<evidence type="ECO:0000313" key="2">
    <source>
        <dbReference type="Proteomes" id="UP000023152"/>
    </source>
</evidence>
<gene>
    <name evidence="1" type="ORF">RFI_39820</name>
</gene>
<dbReference type="AlphaFoldDB" id="X6L991"/>
<accession>X6L991</accession>
<name>X6L991_RETFI</name>
<dbReference type="Proteomes" id="UP000023152">
    <property type="component" value="Unassembled WGS sequence"/>
</dbReference>
<dbReference type="EMBL" id="ASPP01048884">
    <property type="protein sequence ID" value="ETN97706.1"/>
    <property type="molecule type" value="Genomic_DNA"/>
</dbReference>
<comment type="caution">
    <text evidence="1">The sequence shown here is derived from an EMBL/GenBank/DDBJ whole genome shotgun (WGS) entry which is preliminary data.</text>
</comment>
<protein>
    <submittedName>
        <fullName evidence="1">Uncharacterized protein</fullName>
    </submittedName>
</protein>
<evidence type="ECO:0000313" key="1">
    <source>
        <dbReference type="EMBL" id="ETN97706.1"/>
    </source>
</evidence>
<organism evidence="1 2">
    <name type="scientific">Reticulomyxa filosa</name>
    <dbReference type="NCBI Taxonomy" id="46433"/>
    <lineage>
        <taxon>Eukaryota</taxon>
        <taxon>Sar</taxon>
        <taxon>Rhizaria</taxon>
        <taxon>Retaria</taxon>
        <taxon>Foraminifera</taxon>
        <taxon>Monothalamids</taxon>
        <taxon>Reticulomyxidae</taxon>
        <taxon>Reticulomyxa</taxon>
    </lineage>
</organism>
<keyword evidence="2" id="KW-1185">Reference proteome</keyword>
<reference evidence="1 2" key="1">
    <citation type="journal article" date="2013" name="Curr. Biol.">
        <title>The Genome of the Foraminiferan Reticulomyxa filosa.</title>
        <authorList>
            <person name="Glockner G."/>
            <person name="Hulsmann N."/>
            <person name="Schleicher M."/>
            <person name="Noegel A.A."/>
            <person name="Eichinger L."/>
            <person name="Gallinger C."/>
            <person name="Pawlowski J."/>
            <person name="Sierra R."/>
            <person name="Euteneuer U."/>
            <person name="Pillet L."/>
            <person name="Moustafa A."/>
            <person name="Platzer M."/>
            <person name="Groth M."/>
            <person name="Szafranski K."/>
            <person name="Schliwa M."/>
        </authorList>
    </citation>
    <scope>NUCLEOTIDE SEQUENCE [LARGE SCALE GENOMIC DNA]</scope>
</reference>
<sequence>MKKGRGNVTLGTWLIYFSKKLIQIIKTNYEQNNLNKIKKNNISSSIDIINQQKNIQLFEICSVVFDHKIAFAGYMLPYLMDELFKNQCNYQDIYKEISDIMEMTSNPQMLIHLTFENINNIDDDDDDDEDDNEDDKEIIEEKEKDIIINNNNNNNILFQKKNAKLDKIIHQTQLCARRIFHCLDVLFTWHANPERSNLIKDKLVINKKYFRQQYEFLYHLDFLQLSKAAYSCKSYSRALKYFEHY</sequence>
<feature type="non-terminal residue" evidence="1">
    <location>
        <position position="245"/>
    </location>
</feature>
<proteinExistence type="predicted"/>